<keyword evidence="3 9" id="KW-0808">Transferase</keyword>
<dbReference type="InterPro" id="IPR003362">
    <property type="entry name" value="Bact_transf"/>
</dbReference>
<comment type="subcellular location">
    <subcellularLocation>
        <location evidence="1">Membrane</location>
        <topology evidence="1">Multi-pass membrane protein</topology>
    </subcellularLocation>
</comment>
<dbReference type="PANTHER" id="PTHR30576:SF0">
    <property type="entry name" value="UNDECAPRENYL-PHOSPHATE N-ACETYLGALACTOSAMINYL 1-PHOSPHATE TRANSFERASE-RELATED"/>
    <property type="match status" value="1"/>
</dbReference>
<feature type="domain" description="Bacterial sugar transferase" evidence="8">
    <location>
        <begin position="282"/>
        <end position="476"/>
    </location>
</feature>
<accession>A0ABY8X0Z3</accession>
<protein>
    <submittedName>
        <fullName evidence="9">Sugar transferase</fullName>
    </submittedName>
</protein>
<feature type="transmembrane region" description="Helical" evidence="7">
    <location>
        <begin position="112"/>
        <end position="132"/>
    </location>
</feature>
<name>A0ABY8X0Z3_9BACT</name>
<evidence type="ECO:0000313" key="10">
    <source>
        <dbReference type="Proteomes" id="UP001177295"/>
    </source>
</evidence>
<evidence type="ECO:0000259" key="8">
    <source>
        <dbReference type="Pfam" id="PF02397"/>
    </source>
</evidence>
<gene>
    <name evidence="9" type="ORF">SEML1_0864</name>
</gene>
<dbReference type="PANTHER" id="PTHR30576">
    <property type="entry name" value="COLANIC BIOSYNTHESIS UDP-GLUCOSE LIPID CARRIER TRANSFERASE"/>
    <property type="match status" value="1"/>
</dbReference>
<feature type="transmembrane region" description="Helical" evidence="7">
    <location>
        <begin position="86"/>
        <end position="106"/>
    </location>
</feature>
<dbReference type="Pfam" id="PF02397">
    <property type="entry name" value="Bac_transf"/>
    <property type="match status" value="1"/>
</dbReference>
<sequence length="482" mass="54765">MVVLMPSRNTKAYSILLMIVDAIIFAIVFSLAYYVRTQLDHRALLHAVYTTDYIVSFLVIAPVWILIFASLGLYSAGIYTRRLVEWSRIILGTFIGILLVIGWEYFTNIHIFPARLVASYVFIGSTAAIIIVRELIRDIRHELFRYGRGVSRVLVVGNSDATTDIALALGSTHKSGYQIVAFAGPTRLLPPHLGINHYTRVEDALQDIDKLNITTIIQTDLYDSGTRNHKILSAAQIAHIQYNFIPGEPEFYTGKNTIDVFLGYPMITVSQTPLIGWGAVCKRLFDFILVVAALPLWGSVLLILSIFQKIFNPGPVFYRSKRLSQYSKPIKLYKFRTMGAQYGKKDASLEFEDMGRPDLADEYRRNHKVENDPRITRFGKILRDTSLDEFPQFINVLRGDLSLVGPRPILPQEVKFSQSRTALLHSVKSGVTGLWQVSGRSDLSFDERIELELYYAQNWSFWLDLRILFKTIAVVVRKTGAR</sequence>
<evidence type="ECO:0000256" key="4">
    <source>
        <dbReference type="ARBA" id="ARBA00022692"/>
    </source>
</evidence>
<feature type="transmembrane region" description="Helical" evidence="7">
    <location>
        <begin position="284"/>
        <end position="307"/>
    </location>
</feature>
<evidence type="ECO:0000256" key="3">
    <source>
        <dbReference type="ARBA" id="ARBA00022679"/>
    </source>
</evidence>
<feature type="transmembrane region" description="Helical" evidence="7">
    <location>
        <begin position="53"/>
        <end position="74"/>
    </location>
</feature>
<dbReference type="Pfam" id="PF13727">
    <property type="entry name" value="CoA_binding_3"/>
    <property type="match status" value="1"/>
</dbReference>
<organism evidence="9 10">
    <name type="scientific">Candidatus Southlakia epibionticum</name>
    <dbReference type="NCBI Taxonomy" id="3043284"/>
    <lineage>
        <taxon>Bacteria</taxon>
        <taxon>Candidatus Saccharimonadota</taxon>
        <taxon>Candidatus Saccharimonadia</taxon>
        <taxon>Candidatus Saccharimonadales</taxon>
        <taxon>Candidatus Saccharimonadaceae</taxon>
        <taxon>Candidatus Southlakia</taxon>
    </lineage>
</organism>
<evidence type="ECO:0000256" key="7">
    <source>
        <dbReference type="SAM" id="Phobius"/>
    </source>
</evidence>
<dbReference type="NCBIfam" id="TIGR03025">
    <property type="entry name" value="EPS_sugtrans"/>
    <property type="match status" value="1"/>
</dbReference>
<evidence type="ECO:0000256" key="1">
    <source>
        <dbReference type="ARBA" id="ARBA00004141"/>
    </source>
</evidence>
<proteinExistence type="inferred from homology"/>
<dbReference type="Proteomes" id="UP001177295">
    <property type="component" value="Chromosome"/>
</dbReference>
<keyword evidence="5 7" id="KW-1133">Transmembrane helix</keyword>
<dbReference type="EMBL" id="CP124550">
    <property type="protein sequence ID" value="WIO46459.1"/>
    <property type="molecule type" value="Genomic_DNA"/>
</dbReference>
<keyword evidence="10" id="KW-1185">Reference proteome</keyword>
<comment type="similarity">
    <text evidence="2">Belongs to the bacterial sugar transferase family.</text>
</comment>
<feature type="transmembrane region" description="Helical" evidence="7">
    <location>
        <begin position="12"/>
        <end position="33"/>
    </location>
</feature>
<evidence type="ECO:0000256" key="5">
    <source>
        <dbReference type="ARBA" id="ARBA00022989"/>
    </source>
</evidence>
<keyword evidence="6 7" id="KW-0472">Membrane</keyword>
<evidence type="ECO:0000313" key="9">
    <source>
        <dbReference type="EMBL" id="WIO46459.1"/>
    </source>
</evidence>
<reference evidence="9 10" key="1">
    <citation type="journal article" date="2023" name="Cell">
        <title>Genetic manipulation of Patescibacteria provides mechanistic insights into microbial dark matter and the epibiotic lifestyle.</title>
        <authorList>
            <person name="Wang Y."/>
            <person name="Gallagher L.A."/>
            <person name="Andrade P.A."/>
            <person name="Liu A."/>
            <person name="Humphreys I.R."/>
            <person name="Turkarslan S."/>
            <person name="Cutler K.J."/>
            <person name="Arrieta-Ortiz M.L."/>
            <person name="Li Y."/>
            <person name="Radey M.C."/>
            <person name="McLean J.S."/>
            <person name="Cong Q."/>
            <person name="Baker D."/>
            <person name="Baliga N.S."/>
            <person name="Peterson S.B."/>
            <person name="Mougous J.D."/>
        </authorList>
    </citation>
    <scope>NUCLEOTIDE SEQUENCE [LARGE SCALE GENOMIC DNA]</scope>
    <source>
        <strain evidence="9 10">ML1</strain>
    </source>
</reference>
<evidence type="ECO:0000256" key="6">
    <source>
        <dbReference type="ARBA" id="ARBA00023136"/>
    </source>
</evidence>
<keyword evidence="4 7" id="KW-0812">Transmembrane</keyword>
<dbReference type="InterPro" id="IPR017475">
    <property type="entry name" value="EPS_sugar_tfrase"/>
</dbReference>
<evidence type="ECO:0000256" key="2">
    <source>
        <dbReference type="ARBA" id="ARBA00006464"/>
    </source>
</evidence>
<dbReference type="GO" id="GO:0016740">
    <property type="term" value="F:transferase activity"/>
    <property type="evidence" value="ECO:0007669"/>
    <property type="project" value="UniProtKB-KW"/>
</dbReference>